<dbReference type="OrthoDB" id="3026831at2759"/>
<name>A0A2H3E3U5_ARMGA</name>
<keyword evidence="3" id="KW-1185">Reference proteome</keyword>
<sequence length="200" mass="22658">MSKPSDTVVESSLGVGPKDDSLHYTHVDSDSMNEAKVSQPRREIIWQPLDECTVTLKDISRQFKSVLESRLVASFHLDHRIRVTSINRPFGDLWHGFHRCQGYRREEITLTPMVRNCRVITDTTPNLHELCPICGERVQEGPFNCVCGAADDGVSPTVRCSKCLARGHIRCNTVKSFLCKDCTPDRNLPRYVVHKVLNIP</sequence>
<dbReference type="EMBL" id="KZ293652">
    <property type="protein sequence ID" value="PBK95223.1"/>
    <property type="molecule type" value="Genomic_DNA"/>
</dbReference>
<protein>
    <submittedName>
        <fullName evidence="2">Uncharacterized protein</fullName>
    </submittedName>
</protein>
<evidence type="ECO:0000313" key="2">
    <source>
        <dbReference type="EMBL" id="PBK95223.1"/>
    </source>
</evidence>
<organism evidence="2 3">
    <name type="scientific">Armillaria gallica</name>
    <name type="common">Bulbous honey fungus</name>
    <name type="synonym">Armillaria bulbosa</name>
    <dbReference type="NCBI Taxonomy" id="47427"/>
    <lineage>
        <taxon>Eukaryota</taxon>
        <taxon>Fungi</taxon>
        <taxon>Dikarya</taxon>
        <taxon>Basidiomycota</taxon>
        <taxon>Agaricomycotina</taxon>
        <taxon>Agaricomycetes</taxon>
        <taxon>Agaricomycetidae</taxon>
        <taxon>Agaricales</taxon>
        <taxon>Marasmiineae</taxon>
        <taxon>Physalacriaceae</taxon>
        <taxon>Armillaria</taxon>
    </lineage>
</organism>
<gene>
    <name evidence="2" type="ORF">ARMGADRAFT_791216</name>
</gene>
<dbReference type="Proteomes" id="UP000217790">
    <property type="component" value="Unassembled WGS sequence"/>
</dbReference>
<feature type="region of interest" description="Disordered" evidence="1">
    <location>
        <begin position="1"/>
        <end position="26"/>
    </location>
</feature>
<proteinExistence type="predicted"/>
<reference evidence="3" key="1">
    <citation type="journal article" date="2017" name="Nat. Ecol. Evol.">
        <title>Genome expansion and lineage-specific genetic innovations in the forest pathogenic fungi Armillaria.</title>
        <authorList>
            <person name="Sipos G."/>
            <person name="Prasanna A.N."/>
            <person name="Walter M.C."/>
            <person name="O'Connor E."/>
            <person name="Balint B."/>
            <person name="Krizsan K."/>
            <person name="Kiss B."/>
            <person name="Hess J."/>
            <person name="Varga T."/>
            <person name="Slot J."/>
            <person name="Riley R."/>
            <person name="Boka B."/>
            <person name="Rigling D."/>
            <person name="Barry K."/>
            <person name="Lee J."/>
            <person name="Mihaltcheva S."/>
            <person name="LaButti K."/>
            <person name="Lipzen A."/>
            <person name="Waldron R."/>
            <person name="Moloney N.M."/>
            <person name="Sperisen C."/>
            <person name="Kredics L."/>
            <person name="Vagvoelgyi C."/>
            <person name="Patrignani A."/>
            <person name="Fitzpatrick D."/>
            <person name="Nagy I."/>
            <person name="Doyle S."/>
            <person name="Anderson J.B."/>
            <person name="Grigoriev I.V."/>
            <person name="Gueldener U."/>
            <person name="Muensterkoetter M."/>
            <person name="Nagy L.G."/>
        </authorList>
    </citation>
    <scope>NUCLEOTIDE SEQUENCE [LARGE SCALE GENOMIC DNA]</scope>
    <source>
        <strain evidence="3">Ar21-2</strain>
    </source>
</reference>
<accession>A0A2H3E3U5</accession>
<evidence type="ECO:0000313" key="3">
    <source>
        <dbReference type="Proteomes" id="UP000217790"/>
    </source>
</evidence>
<feature type="compositionally biased region" description="Polar residues" evidence="1">
    <location>
        <begin position="1"/>
        <end position="10"/>
    </location>
</feature>
<dbReference type="InterPro" id="IPR011011">
    <property type="entry name" value="Znf_FYVE_PHD"/>
</dbReference>
<dbReference type="InParanoid" id="A0A2H3E3U5"/>
<dbReference type="AlphaFoldDB" id="A0A2H3E3U5"/>
<evidence type="ECO:0000256" key="1">
    <source>
        <dbReference type="SAM" id="MobiDB-lite"/>
    </source>
</evidence>
<feature type="compositionally biased region" description="Basic and acidic residues" evidence="1">
    <location>
        <begin position="17"/>
        <end position="26"/>
    </location>
</feature>
<dbReference type="SUPFAM" id="SSF57903">
    <property type="entry name" value="FYVE/PHD zinc finger"/>
    <property type="match status" value="1"/>
</dbReference>